<keyword evidence="3" id="KW-0472">Membrane</keyword>
<dbReference type="RefSeq" id="WP_379906278.1">
    <property type="nucleotide sequence ID" value="NZ_JBHRTR010000049.1"/>
</dbReference>
<feature type="transmembrane region" description="Helical" evidence="3">
    <location>
        <begin position="354"/>
        <end position="376"/>
    </location>
</feature>
<feature type="compositionally biased region" description="Low complexity" evidence="2">
    <location>
        <begin position="7"/>
        <end position="20"/>
    </location>
</feature>
<dbReference type="PANTHER" id="PTHR43849:SF2">
    <property type="entry name" value="BLL3936 PROTEIN"/>
    <property type="match status" value="1"/>
</dbReference>
<sequence length="650" mass="68033">MPPSNMTQTDQDQPPAADAPARGGPVVRLIVGLLCGIGLAMALNQVMNLGAFGFRPISTGYYYWIAAAFFPIAFLMLPARAADRYRLPWYDIVLSVLSLAVGVWLALNAEEIITRGWDLQAPALPTLVAAVLVVLSLEGLRRAGGLSLFLICLFFATYPLYAGSMPGVFFGFQFTPEELVRAHALGSESIIGIPMRVVTELLIGFLLFGVALTQFGGGAFFMNLATALMGRYRGGPAKVAILSSGFFGSLSGSVISNVISTGAMTIPTMKRCGYPARYAGAIEACASTGGALMPPVMGVVAFIMANFLNVSYAEVMLAAAAPAVLFYAALLFQADAYAARAGLATLPKEEVPSVWRILLGGWSFLASFVVLIWLIVAERMEGLAPFVATALVVAVGAATTLLKEGPVAMLRQLGGLFFAGGRNIAQLVVLLAGIGLIIGALSITGVGTAFSRELLQYAGQSIVLLLLLGALTSFILGMGMTASACYIFLAIILGPPLEEAGLNPMASHLFILYWGMLSFITPPVALAAVAAAGIAGSSPVATGVVAVRFGLVLFFLPFLFVLNPALILHGTVAEVVLACGTALASVWLFSAGVERWLYGVGRISWPLAVLALAASVTLLIPEHNTDLIGAALVAVLYGAAFLLRRRPASA</sequence>
<evidence type="ECO:0000259" key="4">
    <source>
        <dbReference type="Pfam" id="PF06808"/>
    </source>
</evidence>
<feature type="transmembrane region" description="Helical" evidence="3">
    <location>
        <begin position="89"/>
        <end position="107"/>
    </location>
</feature>
<dbReference type="EMBL" id="JBHRTR010000049">
    <property type="protein sequence ID" value="MFC3230821.1"/>
    <property type="molecule type" value="Genomic_DNA"/>
</dbReference>
<keyword evidence="1" id="KW-0813">Transport</keyword>
<protein>
    <submittedName>
        <fullName evidence="5">TRAP transporter permease</fullName>
    </submittedName>
</protein>
<feature type="transmembrane region" description="Helical" evidence="3">
    <location>
        <begin position="315"/>
        <end position="334"/>
    </location>
</feature>
<feature type="transmembrane region" description="Helical" evidence="3">
    <location>
        <begin position="144"/>
        <end position="161"/>
    </location>
</feature>
<evidence type="ECO:0000313" key="6">
    <source>
        <dbReference type="Proteomes" id="UP001595528"/>
    </source>
</evidence>
<dbReference type="InterPro" id="IPR011853">
    <property type="entry name" value="TRAP_DctM-Dct_fused"/>
</dbReference>
<dbReference type="InterPro" id="IPR010656">
    <property type="entry name" value="DctM"/>
</dbReference>
<feature type="region of interest" description="Disordered" evidence="2">
    <location>
        <begin position="1"/>
        <end position="20"/>
    </location>
</feature>
<evidence type="ECO:0000256" key="2">
    <source>
        <dbReference type="SAM" id="MobiDB-lite"/>
    </source>
</evidence>
<keyword evidence="1" id="KW-0997">Cell inner membrane</keyword>
<feature type="transmembrane region" description="Helical" evidence="3">
    <location>
        <begin position="119"/>
        <end position="137"/>
    </location>
</feature>
<comment type="function">
    <text evidence="1">Part of the tripartite ATP-independent periplasmic (TRAP) transport system.</text>
</comment>
<keyword evidence="3" id="KW-0812">Transmembrane</keyword>
<feature type="transmembrane region" description="Helical" evidence="3">
    <location>
        <begin position="239"/>
        <end position="259"/>
    </location>
</feature>
<feature type="domain" description="TRAP C4-dicarboxylate transport system permease DctM subunit" evidence="4">
    <location>
        <begin position="132"/>
        <end position="573"/>
    </location>
</feature>
<feature type="transmembrane region" description="Helical" evidence="3">
    <location>
        <begin position="60"/>
        <end position="77"/>
    </location>
</feature>
<comment type="subcellular location">
    <subcellularLocation>
        <location evidence="1">Cell inner membrane</location>
        <topology evidence="1">Multi-pass membrane protein</topology>
    </subcellularLocation>
</comment>
<name>A0ABV7L822_9PROT</name>
<dbReference type="Pfam" id="PF06808">
    <property type="entry name" value="DctM"/>
    <property type="match status" value="1"/>
</dbReference>
<gene>
    <name evidence="5" type="ORF">ACFOGJ_26490</name>
</gene>
<proteinExistence type="predicted"/>
<accession>A0ABV7L822</accession>
<feature type="transmembrane region" description="Helical" evidence="3">
    <location>
        <begin position="566"/>
        <end position="591"/>
    </location>
</feature>
<feature type="transmembrane region" description="Helical" evidence="3">
    <location>
        <begin position="462"/>
        <end position="491"/>
    </location>
</feature>
<feature type="transmembrane region" description="Helical" evidence="3">
    <location>
        <begin position="424"/>
        <end position="450"/>
    </location>
</feature>
<feature type="transmembrane region" description="Helical" evidence="3">
    <location>
        <begin position="201"/>
        <end position="227"/>
    </location>
</feature>
<dbReference type="NCBIfam" id="TIGR02123">
    <property type="entry name" value="TRAP_fused"/>
    <property type="match status" value="1"/>
</dbReference>
<feature type="transmembrane region" description="Helical" evidence="3">
    <location>
        <begin position="627"/>
        <end position="643"/>
    </location>
</feature>
<keyword evidence="6" id="KW-1185">Reference proteome</keyword>
<comment type="caution">
    <text evidence="5">The sequence shown here is derived from an EMBL/GenBank/DDBJ whole genome shotgun (WGS) entry which is preliminary data.</text>
</comment>
<reference evidence="6" key="1">
    <citation type="journal article" date="2019" name="Int. J. Syst. Evol. Microbiol.">
        <title>The Global Catalogue of Microorganisms (GCM) 10K type strain sequencing project: providing services to taxonomists for standard genome sequencing and annotation.</title>
        <authorList>
            <consortium name="The Broad Institute Genomics Platform"/>
            <consortium name="The Broad Institute Genome Sequencing Center for Infectious Disease"/>
            <person name="Wu L."/>
            <person name="Ma J."/>
        </authorList>
    </citation>
    <scope>NUCLEOTIDE SEQUENCE [LARGE SCALE GENOMIC DNA]</scope>
    <source>
        <strain evidence="6">KCTC 42964</strain>
    </source>
</reference>
<evidence type="ECO:0000256" key="1">
    <source>
        <dbReference type="RuleBase" id="RU369079"/>
    </source>
</evidence>
<evidence type="ECO:0000256" key="3">
    <source>
        <dbReference type="SAM" id="Phobius"/>
    </source>
</evidence>
<dbReference type="Proteomes" id="UP001595528">
    <property type="component" value="Unassembled WGS sequence"/>
</dbReference>
<feature type="transmembrane region" description="Helical" evidence="3">
    <location>
        <begin position="29"/>
        <end position="54"/>
    </location>
</feature>
<feature type="transmembrane region" description="Helical" evidence="3">
    <location>
        <begin position="540"/>
        <end position="560"/>
    </location>
</feature>
<evidence type="ECO:0000313" key="5">
    <source>
        <dbReference type="EMBL" id="MFC3230821.1"/>
    </source>
</evidence>
<organism evidence="5 6">
    <name type="scientific">Marinibaculum pumilum</name>
    <dbReference type="NCBI Taxonomy" id="1766165"/>
    <lineage>
        <taxon>Bacteria</taxon>
        <taxon>Pseudomonadati</taxon>
        <taxon>Pseudomonadota</taxon>
        <taxon>Alphaproteobacteria</taxon>
        <taxon>Rhodospirillales</taxon>
        <taxon>Rhodospirillaceae</taxon>
        <taxon>Marinibaculum</taxon>
    </lineage>
</organism>
<feature type="transmembrane region" description="Helical" evidence="3">
    <location>
        <begin position="383"/>
        <end position="402"/>
    </location>
</feature>
<feature type="transmembrane region" description="Helical" evidence="3">
    <location>
        <begin position="603"/>
        <end position="621"/>
    </location>
</feature>
<keyword evidence="1" id="KW-1003">Cell membrane</keyword>
<feature type="transmembrane region" description="Helical" evidence="3">
    <location>
        <begin position="279"/>
        <end position="303"/>
    </location>
</feature>
<dbReference type="PANTHER" id="PTHR43849">
    <property type="entry name" value="BLL3936 PROTEIN"/>
    <property type="match status" value="1"/>
</dbReference>
<feature type="transmembrane region" description="Helical" evidence="3">
    <location>
        <begin position="511"/>
        <end position="533"/>
    </location>
</feature>
<keyword evidence="3" id="KW-1133">Transmembrane helix</keyword>